<gene>
    <name evidence="1" type="ORF">EDD29_6103</name>
</gene>
<accession>A0A3N1D4H2</accession>
<reference evidence="1 2" key="1">
    <citation type="submission" date="2018-11" db="EMBL/GenBank/DDBJ databases">
        <title>Sequencing the genomes of 1000 actinobacteria strains.</title>
        <authorList>
            <person name="Klenk H.-P."/>
        </authorList>
    </citation>
    <scope>NUCLEOTIDE SEQUENCE [LARGE SCALE GENOMIC DNA]</scope>
    <source>
        <strain evidence="1 2">DSM 44254</strain>
    </source>
</reference>
<keyword evidence="2" id="KW-1185">Reference proteome</keyword>
<comment type="caution">
    <text evidence="1">The sequence shown here is derived from an EMBL/GenBank/DDBJ whole genome shotgun (WGS) entry which is preliminary data.</text>
</comment>
<keyword evidence="1" id="KW-0540">Nuclease</keyword>
<sequence>MVRPRPGRENNGVDKLCPDCGTVKPLGEFGRNKALQDGHSFYCKECARLRSNRLYRERAVQQGRAVRERTEVPEGTKWCPTCRTVVPHAGWHKTARSADGFASACKACRKVRGARDHLKRTYGLTPEDVERMLLAQRRLCGICRRRPAAHVDHDHRSGAVRGMLCFLCNVLLGHAEDDVRVLVAAVGYLERFPSVGPPRAADARWREVPTLMVGPLSADWERRN</sequence>
<name>A0A3N1D4H2_9ACTN</name>
<dbReference type="Pfam" id="PF02945">
    <property type="entry name" value="Endonuclease_7"/>
    <property type="match status" value="1"/>
</dbReference>
<dbReference type="InterPro" id="IPR044925">
    <property type="entry name" value="His-Me_finger_sf"/>
</dbReference>
<organism evidence="1 2">
    <name type="scientific">Actinocorallia herbida</name>
    <dbReference type="NCBI Taxonomy" id="58109"/>
    <lineage>
        <taxon>Bacteria</taxon>
        <taxon>Bacillati</taxon>
        <taxon>Actinomycetota</taxon>
        <taxon>Actinomycetes</taxon>
        <taxon>Streptosporangiales</taxon>
        <taxon>Thermomonosporaceae</taxon>
        <taxon>Actinocorallia</taxon>
    </lineage>
</organism>
<dbReference type="InterPro" id="IPR038563">
    <property type="entry name" value="Endonuclease_7_sf"/>
</dbReference>
<dbReference type="InterPro" id="IPR004211">
    <property type="entry name" value="Endonuclease_7"/>
</dbReference>
<evidence type="ECO:0000313" key="2">
    <source>
        <dbReference type="Proteomes" id="UP000272400"/>
    </source>
</evidence>
<dbReference type="SUPFAM" id="SSF54060">
    <property type="entry name" value="His-Me finger endonucleases"/>
    <property type="match status" value="1"/>
</dbReference>
<proteinExistence type="predicted"/>
<dbReference type="Gene3D" id="3.40.1800.10">
    <property type="entry name" value="His-Me finger endonucleases"/>
    <property type="match status" value="1"/>
</dbReference>
<dbReference type="AlphaFoldDB" id="A0A3N1D4H2"/>
<keyword evidence="1" id="KW-0378">Hydrolase</keyword>
<dbReference type="EMBL" id="RJKE01000001">
    <property type="protein sequence ID" value="ROO88434.1"/>
    <property type="molecule type" value="Genomic_DNA"/>
</dbReference>
<keyword evidence="1" id="KW-0255">Endonuclease</keyword>
<evidence type="ECO:0000313" key="1">
    <source>
        <dbReference type="EMBL" id="ROO88434.1"/>
    </source>
</evidence>
<dbReference type="GO" id="GO:0004519">
    <property type="term" value="F:endonuclease activity"/>
    <property type="evidence" value="ECO:0007669"/>
    <property type="project" value="UniProtKB-KW"/>
</dbReference>
<dbReference type="Proteomes" id="UP000272400">
    <property type="component" value="Unassembled WGS sequence"/>
</dbReference>
<protein>
    <submittedName>
        <fullName evidence="1">Recombination endonuclease VII</fullName>
    </submittedName>
</protein>